<dbReference type="Proteomes" id="UP001480595">
    <property type="component" value="Unassembled WGS sequence"/>
</dbReference>
<evidence type="ECO:0000256" key="1">
    <source>
        <dbReference type="SAM" id="MobiDB-lite"/>
    </source>
</evidence>
<name>A0ABR1T9E7_9PEZI</name>
<dbReference type="GeneID" id="92098179"/>
<keyword evidence="3" id="KW-1185">Reference proteome</keyword>
<proteinExistence type="predicted"/>
<accession>A0ABR1T9E7</accession>
<protein>
    <submittedName>
        <fullName evidence="2">Uncharacterized protein</fullName>
    </submittedName>
</protein>
<dbReference type="RefSeq" id="XP_066710077.1">
    <property type="nucleotide sequence ID" value="XM_066865116.1"/>
</dbReference>
<evidence type="ECO:0000313" key="2">
    <source>
        <dbReference type="EMBL" id="KAK8043224.1"/>
    </source>
</evidence>
<sequence length="251" mass="26526">MIPNAPRPPIPSNPTDSLALTTFLLLGEDGCQGNGAAAPLPHAVVLVARRVARHVDEEGALLAAVPQADPRVVVLVAAGFGVARVARVDLDRVQPRVGKSVPVVAPVGPRAAVELVRLLVEVRAREVDDARVRLELERVAELDHGQGAVRLVVPRVPPRAGRLAGARVDADGDVVVVAPGLEVEVVGAVYDVVAVACGPRRRDLMPRWYIKRRRRPHGVDAERLRGVGEAGEVGPGATSPSSSRACRRATD</sequence>
<gene>
    <name evidence="2" type="ORF">PG994_013707</name>
</gene>
<dbReference type="EMBL" id="JAQQWL010000013">
    <property type="protein sequence ID" value="KAK8043224.1"/>
    <property type="molecule type" value="Genomic_DNA"/>
</dbReference>
<reference evidence="2 3" key="1">
    <citation type="submission" date="2023-01" db="EMBL/GenBank/DDBJ databases">
        <title>Analysis of 21 Apiospora genomes using comparative genomics revels a genus with tremendous synthesis potential of carbohydrate active enzymes and secondary metabolites.</title>
        <authorList>
            <person name="Sorensen T."/>
        </authorList>
    </citation>
    <scope>NUCLEOTIDE SEQUENCE [LARGE SCALE GENOMIC DNA]</scope>
    <source>
        <strain evidence="2 3">CBS 135458</strain>
    </source>
</reference>
<feature type="region of interest" description="Disordered" evidence="1">
    <location>
        <begin position="224"/>
        <end position="251"/>
    </location>
</feature>
<comment type="caution">
    <text evidence="2">The sequence shown here is derived from an EMBL/GenBank/DDBJ whole genome shotgun (WGS) entry which is preliminary data.</text>
</comment>
<organism evidence="2 3">
    <name type="scientific">Apiospora phragmitis</name>
    <dbReference type="NCBI Taxonomy" id="2905665"/>
    <lineage>
        <taxon>Eukaryota</taxon>
        <taxon>Fungi</taxon>
        <taxon>Dikarya</taxon>
        <taxon>Ascomycota</taxon>
        <taxon>Pezizomycotina</taxon>
        <taxon>Sordariomycetes</taxon>
        <taxon>Xylariomycetidae</taxon>
        <taxon>Amphisphaeriales</taxon>
        <taxon>Apiosporaceae</taxon>
        <taxon>Apiospora</taxon>
    </lineage>
</organism>
<evidence type="ECO:0000313" key="3">
    <source>
        <dbReference type="Proteomes" id="UP001480595"/>
    </source>
</evidence>